<name>A0A1I7C7S9_9RHOB</name>
<dbReference type="eggNOG" id="COG3118">
    <property type="taxonomic scope" value="Bacteria"/>
</dbReference>
<dbReference type="RefSeq" id="WP_027262716.1">
    <property type="nucleotide sequence ID" value="NZ_FPAW01000015.1"/>
</dbReference>
<keyword evidence="4" id="KW-1185">Reference proteome</keyword>
<dbReference type="EMBL" id="FPAW01000015">
    <property type="protein sequence ID" value="SFT95434.1"/>
    <property type="molecule type" value="Genomic_DNA"/>
</dbReference>
<evidence type="ECO:0008006" key="5">
    <source>
        <dbReference type="Google" id="ProtNLM"/>
    </source>
</evidence>
<evidence type="ECO:0000313" key="4">
    <source>
        <dbReference type="Proteomes" id="UP000182466"/>
    </source>
</evidence>
<sequence length="751" mass="82713">MKIAFSIFMLLAVQATMATSQSISVRSGEHDTFTRLVMRVPSSVKWSIEQIGREASVRLSMPDAKFNTRQVFQRIRRTRLADLSQPENEGGVLNLELACDCSVVGFNHSSTMLVVDIKDETKANAEPKARSFQLGEYIYQFGTSPSFQGFQGLKLPVTIGKPNLVDPSAKTDMQVARPEKRRTIKPGVNISEQRLLEQIGRAADQGLLAPLQPVPPVPERKKSETDPTPLQTQPVPDRPSVNIAAVTVIDRDMSRVSDALTRMEQNRECLPSGLFALQDWGGDEEFSIRIGKLRTDLYKEFDRLDPVTAANLAKTYLHYGFGAEAREAVLLAPDKIENAEVMLALADVLDNHKRLTNLPFSGQQNCDNDAAMWAVLSRPDLAWDANTEAVAQTFARLPLHLRTHLGPRLSRIFAAVDELELAATLLRKINLAEDEPGPDQEFATAAIQKSRGEAEIAAEKMTEVLETDSEFSPQALVELVDTHWRKRMPIPADLPLLAAAYAAEYRKTDLGPDLRRSHSIALGLSNAFDPAFEAYADLTRRDGPTSARQALPPLLYLLVENADDVTFLKHGLSLASDPATDIPTDLEDKMARRMLDLGFAEPAMSLLSASGAQPARPERKLMRAEAALAMSLPHRALVELLSVAGPEAARLRAEAMARNGDHQLAGQVLMEADMAGDATRGFWLGEDWGTISENQDSLYGKMANVSLQLRDESPGTLPETPLAEARALLDDSQITRARIDELLNYTGKEIE</sequence>
<keyword evidence="2" id="KW-0732">Signal</keyword>
<organism evidence="3 4">
    <name type="scientific">Sedimentitalea nanhaiensis</name>
    <dbReference type="NCBI Taxonomy" id="999627"/>
    <lineage>
        <taxon>Bacteria</taxon>
        <taxon>Pseudomonadati</taxon>
        <taxon>Pseudomonadota</taxon>
        <taxon>Alphaproteobacteria</taxon>
        <taxon>Rhodobacterales</taxon>
        <taxon>Paracoccaceae</taxon>
        <taxon>Sedimentitalea</taxon>
    </lineage>
</organism>
<reference evidence="3 4" key="1">
    <citation type="submission" date="2016-10" db="EMBL/GenBank/DDBJ databases">
        <authorList>
            <person name="de Groot N.N."/>
        </authorList>
    </citation>
    <scope>NUCLEOTIDE SEQUENCE [LARGE SCALE GENOMIC DNA]</scope>
    <source>
        <strain evidence="3 4">CGMCC 1.10959</strain>
    </source>
</reference>
<feature type="chain" id="PRO_5010322397" description="Tetratricopeptide repeat-containing protein" evidence="2">
    <location>
        <begin position="19"/>
        <end position="751"/>
    </location>
</feature>
<feature type="region of interest" description="Disordered" evidence="1">
    <location>
        <begin position="207"/>
        <end position="237"/>
    </location>
</feature>
<dbReference type="Proteomes" id="UP000182466">
    <property type="component" value="Unassembled WGS sequence"/>
</dbReference>
<feature type="signal peptide" evidence="2">
    <location>
        <begin position="1"/>
        <end position="18"/>
    </location>
</feature>
<evidence type="ECO:0000256" key="1">
    <source>
        <dbReference type="SAM" id="MobiDB-lite"/>
    </source>
</evidence>
<proteinExistence type="predicted"/>
<dbReference type="STRING" id="999627.SAMN05216236_11511"/>
<accession>A0A1I7C7S9</accession>
<dbReference type="OrthoDB" id="7847197at2"/>
<evidence type="ECO:0000256" key="2">
    <source>
        <dbReference type="SAM" id="SignalP"/>
    </source>
</evidence>
<dbReference type="AlphaFoldDB" id="A0A1I7C7S9"/>
<protein>
    <recommendedName>
        <fullName evidence="5">Tetratricopeptide repeat-containing protein</fullName>
    </recommendedName>
</protein>
<evidence type="ECO:0000313" key="3">
    <source>
        <dbReference type="EMBL" id="SFT95434.1"/>
    </source>
</evidence>
<gene>
    <name evidence="3" type="ORF">SAMN05216236_11511</name>
</gene>